<evidence type="ECO:0000259" key="6">
    <source>
        <dbReference type="PROSITE" id="PS51900"/>
    </source>
</evidence>
<dbReference type="InterPro" id="IPR010998">
    <property type="entry name" value="Integrase_recombinase_N"/>
</dbReference>
<keyword evidence="8" id="KW-1185">Reference proteome</keyword>
<dbReference type="InterPro" id="IPR004107">
    <property type="entry name" value="Integrase_SAM-like_N"/>
</dbReference>
<evidence type="ECO:0000256" key="1">
    <source>
        <dbReference type="ARBA" id="ARBA00022908"/>
    </source>
</evidence>
<dbReference type="OrthoDB" id="198497at2157"/>
<dbReference type="GO" id="GO:0015074">
    <property type="term" value="P:DNA integration"/>
    <property type="evidence" value="ECO:0007669"/>
    <property type="project" value="UniProtKB-KW"/>
</dbReference>
<dbReference type="PANTHER" id="PTHR30349:SF41">
    <property type="entry name" value="INTEGRASE_RECOMBINASE PROTEIN MJ0367-RELATED"/>
    <property type="match status" value="1"/>
</dbReference>
<evidence type="ECO:0000256" key="2">
    <source>
        <dbReference type="ARBA" id="ARBA00023125"/>
    </source>
</evidence>
<sequence length="337" mass="39058">MTTELEPLGPETAKQMYLDERQQELADATLQSHDYRLKQFVQWCENEEIDNLNEFSARDIHRFRVKRRNEDELATASMKGQLATLRVFLRFCASIDAVQAGLDEKIILPTTTADDARDKLLSRDRAQKILDHLERYRYARLEHALLEVLWHTGLRIGAATGIDVEDYRPDDQYLALVHRPDEGTSLKNGSKSERLVALNDRVCLVLDDWLEVNHPGVVDDYGRTPLFATKRSRLSRNRGRTIAYQYTRPCVYENKCPHDRNIGKCEAHPTEYAHKCPSALSPHPVRRGSITHHLQSDTPERIVSDRMDVGMDVLERHYDQRSAREKLEQRRQYLPDG</sequence>
<organism evidence="7 8">
    <name type="scientific">Natrarchaeobius chitinivorans</name>
    <dbReference type="NCBI Taxonomy" id="1679083"/>
    <lineage>
        <taxon>Archaea</taxon>
        <taxon>Methanobacteriati</taxon>
        <taxon>Methanobacteriota</taxon>
        <taxon>Stenosarchaea group</taxon>
        <taxon>Halobacteria</taxon>
        <taxon>Halobacteriales</taxon>
        <taxon>Natrialbaceae</taxon>
        <taxon>Natrarchaeobius</taxon>
    </lineage>
</organism>
<dbReference type="Pfam" id="PF00589">
    <property type="entry name" value="Phage_integrase"/>
    <property type="match status" value="1"/>
</dbReference>
<dbReference type="SUPFAM" id="SSF56349">
    <property type="entry name" value="DNA breaking-rejoining enzymes"/>
    <property type="match status" value="1"/>
</dbReference>
<evidence type="ECO:0000259" key="5">
    <source>
        <dbReference type="PROSITE" id="PS51898"/>
    </source>
</evidence>
<reference evidence="7 8" key="1">
    <citation type="submission" date="2018-10" db="EMBL/GenBank/DDBJ databases">
        <title>Natrarchaeobius chitinivorans gen. nov., sp. nov., and Natrarchaeobius haloalkaliphilus sp. nov., alkaliphilic, chitin-utilizing haloarchaea from hypersaline alkaline lakes.</title>
        <authorList>
            <person name="Sorokin D.Y."/>
            <person name="Elcheninov A.G."/>
            <person name="Kostrikina N.A."/>
            <person name="Bale N.J."/>
            <person name="Sinninghe Damste J.S."/>
            <person name="Khijniak T.V."/>
            <person name="Kublanov I.V."/>
            <person name="Toshchakov S.V."/>
        </authorList>
    </citation>
    <scope>NUCLEOTIDE SEQUENCE [LARGE SCALE GENOMIC DNA]</scope>
    <source>
        <strain evidence="7 8">AArcht4T</strain>
    </source>
</reference>
<dbReference type="Gene3D" id="1.10.150.130">
    <property type="match status" value="1"/>
</dbReference>
<dbReference type="PROSITE" id="PS51900">
    <property type="entry name" value="CB"/>
    <property type="match status" value="1"/>
</dbReference>
<dbReference type="PROSITE" id="PS51898">
    <property type="entry name" value="TYR_RECOMBINASE"/>
    <property type="match status" value="1"/>
</dbReference>
<accession>A0A3N6LVN2</accession>
<comment type="caution">
    <text evidence="7">The sequence shown here is derived from an EMBL/GenBank/DDBJ whole genome shotgun (WGS) entry which is preliminary data.</text>
</comment>
<proteinExistence type="predicted"/>
<evidence type="ECO:0000313" key="8">
    <source>
        <dbReference type="Proteomes" id="UP000282323"/>
    </source>
</evidence>
<dbReference type="InterPro" id="IPR002104">
    <property type="entry name" value="Integrase_catalytic"/>
</dbReference>
<name>A0A3N6LVN2_NATCH</name>
<dbReference type="GO" id="GO:0003677">
    <property type="term" value="F:DNA binding"/>
    <property type="evidence" value="ECO:0007669"/>
    <property type="project" value="UniProtKB-UniRule"/>
</dbReference>
<dbReference type="Pfam" id="PF02899">
    <property type="entry name" value="Phage_int_SAM_1"/>
    <property type="match status" value="1"/>
</dbReference>
<dbReference type="PANTHER" id="PTHR30349">
    <property type="entry name" value="PHAGE INTEGRASE-RELATED"/>
    <property type="match status" value="1"/>
</dbReference>
<dbReference type="RefSeq" id="WP_124197058.1">
    <property type="nucleotide sequence ID" value="NZ_REGA01000020.1"/>
</dbReference>
<feature type="domain" description="Core-binding (CB)" evidence="6">
    <location>
        <begin position="8"/>
        <end position="93"/>
    </location>
</feature>
<dbReference type="InterPro" id="IPR013762">
    <property type="entry name" value="Integrase-like_cat_sf"/>
</dbReference>
<gene>
    <name evidence="7" type="ORF">EA473_18455</name>
</gene>
<evidence type="ECO:0000256" key="3">
    <source>
        <dbReference type="ARBA" id="ARBA00023172"/>
    </source>
</evidence>
<evidence type="ECO:0000256" key="4">
    <source>
        <dbReference type="PROSITE-ProRule" id="PRU01248"/>
    </source>
</evidence>
<keyword evidence="3" id="KW-0233">DNA recombination</keyword>
<dbReference type="CDD" id="cd00397">
    <property type="entry name" value="DNA_BRE_C"/>
    <property type="match status" value="1"/>
</dbReference>
<dbReference type="GO" id="GO:0006310">
    <property type="term" value="P:DNA recombination"/>
    <property type="evidence" value="ECO:0007669"/>
    <property type="project" value="UniProtKB-KW"/>
</dbReference>
<dbReference type="AlphaFoldDB" id="A0A3N6LVN2"/>
<dbReference type="EMBL" id="REGA01000020">
    <property type="protein sequence ID" value="RQG91784.1"/>
    <property type="molecule type" value="Genomic_DNA"/>
</dbReference>
<dbReference type="Gene3D" id="1.10.443.10">
    <property type="entry name" value="Intergrase catalytic core"/>
    <property type="match status" value="1"/>
</dbReference>
<evidence type="ECO:0000313" key="7">
    <source>
        <dbReference type="EMBL" id="RQG91784.1"/>
    </source>
</evidence>
<dbReference type="InterPro" id="IPR050090">
    <property type="entry name" value="Tyrosine_recombinase_XerCD"/>
</dbReference>
<dbReference type="InterPro" id="IPR011010">
    <property type="entry name" value="DNA_brk_join_enz"/>
</dbReference>
<keyword evidence="2 4" id="KW-0238">DNA-binding</keyword>
<dbReference type="InterPro" id="IPR044068">
    <property type="entry name" value="CB"/>
</dbReference>
<feature type="domain" description="Tyr recombinase" evidence="5">
    <location>
        <begin position="116"/>
        <end position="332"/>
    </location>
</feature>
<protein>
    <submittedName>
        <fullName evidence="7">Site-specific integrase</fullName>
    </submittedName>
</protein>
<dbReference type="Proteomes" id="UP000282323">
    <property type="component" value="Unassembled WGS sequence"/>
</dbReference>
<keyword evidence="1" id="KW-0229">DNA integration</keyword>